<proteinExistence type="predicted"/>
<evidence type="ECO:0000313" key="1">
    <source>
        <dbReference type="EMBL" id="OXU22634.1"/>
    </source>
</evidence>
<gene>
    <name evidence="1" type="ORF">TSAR_013640</name>
</gene>
<comment type="caution">
    <text evidence="1">The sequence shown here is derived from an EMBL/GenBank/DDBJ whole genome shotgun (WGS) entry which is preliminary data.</text>
</comment>
<evidence type="ECO:0000313" key="2">
    <source>
        <dbReference type="Proteomes" id="UP000215335"/>
    </source>
</evidence>
<sequence length="78" mass="8903">MFLSDIEGGRGFCRIGRGANFVFKKHGLALFPGELYTFIFHDFSSERYLFRRTLRSANAMGGGEIKIKMDENISFDQS</sequence>
<organism evidence="1 2">
    <name type="scientific">Trichomalopsis sarcophagae</name>
    <dbReference type="NCBI Taxonomy" id="543379"/>
    <lineage>
        <taxon>Eukaryota</taxon>
        <taxon>Metazoa</taxon>
        <taxon>Ecdysozoa</taxon>
        <taxon>Arthropoda</taxon>
        <taxon>Hexapoda</taxon>
        <taxon>Insecta</taxon>
        <taxon>Pterygota</taxon>
        <taxon>Neoptera</taxon>
        <taxon>Endopterygota</taxon>
        <taxon>Hymenoptera</taxon>
        <taxon>Apocrita</taxon>
        <taxon>Proctotrupomorpha</taxon>
        <taxon>Chalcidoidea</taxon>
        <taxon>Pteromalidae</taxon>
        <taxon>Pteromalinae</taxon>
        <taxon>Trichomalopsis</taxon>
    </lineage>
</organism>
<keyword evidence="2" id="KW-1185">Reference proteome</keyword>
<protein>
    <submittedName>
        <fullName evidence="1">Uncharacterized protein</fullName>
    </submittedName>
</protein>
<dbReference type="EMBL" id="NNAY01001887">
    <property type="protein sequence ID" value="OXU22634.1"/>
    <property type="molecule type" value="Genomic_DNA"/>
</dbReference>
<dbReference type="Proteomes" id="UP000215335">
    <property type="component" value="Unassembled WGS sequence"/>
</dbReference>
<accession>A0A232EW95</accession>
<name>A0A232EW95_9HYME</name>
<reference evidence="1 2" key="1">
    <citation type="journal article" date="2017" name="Curr. Biol.">
        <title>The Evolution of Venom by Co-option of Single-Copy Genes.</title>
        <authorList>
            <person name="Martinson E.O."/>
            <person name="Mrinalini"/>
            <person name="Kelkar Y.D."/>
            <person name="Chang C.H."/>
            <person name="Werren J.H."/>
        </authorList>
    </citation>
    <scope>NUCLEOTIDE SEQUENCE [LARGE SCALE GENOMIC DNA]</scope>
    <source>
        <strain evidence="1 2">Alberta</strain>
        <tissue evidence="1">Whole body</tissue>
    </source>
</reference>
<dbReference type="AlphaFoldDB" id="A0A232EW95"/>